<evidence type="ECO:0000313" key="1">
    <source>
        <dbReference type="EMBL" id="KAJ8127194.1"/>
    </source>
</evidence>
<gene>
    <name evidence="1" type="ORF">O1611_g6443</name>
</gene>
<name>A0ACC2JIL2_9PEZI</name>
<evidence type="ECO:0000313" key="2">
    <source>
        <dbReference type="Proteomes" id="UP001153332"/>
    </source>
</evidence>
<protein>
    <submittedName>
        <fullName evidence="1">Uncharacterized protein</fullName>
    </submittedName>
</protein>
<accession>A0ACC2JIL2</accession>
<reference evidence="1" key="1">
    <citation type="submission" date="2022-12" db="EMBL/GenBank/DDBJ databases">
        <title>Genome Sequence of Lasiodiplodia mahajangana.</title>
        <authorList>
            <person name="Buettner E."/>
        </authorList>
    </citation>
    <scope>NUCLEOTIDE SEQUENCE</scope>
    <source>
        <strain evidence="1">VT137</strain>
    </source>
</reference>
<comment type="caution">
    <text evidence="1">The sequence shown here is derived from an EMBL/GenBank/DDBJ whole genome shotgun (WGS) entry which is preliminary data.</text>
</comment>
<proteinExistence type="predicted"/>
<keyword evidence="2" id="KW-1185">Reference proteome</keyword>
<organism evidence="1 2">
    <name type="scientific">Lasiodiplodia mahajangana</name>
    <dbReference type="NCBI Taxonomy" id="1108764"/>
    <lineage>
        <taxon>Eukaryota</taxon>
        <taxon>Fungi</taxon>
        <taxon>Dikarya</taxon>
        <taxon>Ascomycota</taxon>
        <taxon>Pezizomycotina</taxon>
        <taxon>Dothideomycetes</taxon>
        <taxon>Dothideomycetes incertae sedis</taxon>
        <taxon>Botryosphaeriales</taxon>
        <taxon>Botryosphaeriaceae</taxon>
        <taxon>Lasiodiplodia</taxon>
    </lineage>
</organism>
<dbReference type="Proteomes" id="UP001153332">
    <property type="component" value="Unassembled WGS sequence"/>
</dbReference>
<dbReference type="EMBL" id="JAPUUL010001521">
    <property type="protein sequence ID" value="KAJ8127194.1"/>
    <property type="molecule type" value="Genomic_DNA"/>
</dbReference>
<sequence>MPSLISDTSHQLLLSPNILHNAQEAHQITETTIQLIPLLAPRALRNSNKQHLLSQAAGLASDAAAITLKASKGSVAAIQILETSRGILTSNVYDLRADVSILQKNHSEFAKRFTYLQNILDAPVSSNSTLITSEASAITFEDEANQRREAYKQLNALIKKIRGHPSFERFLLPPSKDKIQKAARNSPIVIINISSHSCDALIIELSDIRTWIPTGPLAQFPLHAARNHQDRGSATALDRVISSYCSSVRAIVHARQQKTSQGPVAGRHVTLVAMEETPGQASLRFASKKINAVQTIYKSIQLHLIQPESCKKEVLSSLGTSWIFHFARHGGANSTSLLHSQLLLRDWAKDALTQRTALCHARTTRSVGAGGDSRQEQGITRVNKIKKR</sequence>